<comment type="similarity">
    <text evidence="2 9">Belongs to the trans-sulfuration enzymes family.</text>
</comment>
<dbReference type="RefSeq" id="WP_079536056.1">
    <property type="nucleotide sequence ID" value="NZ_LT670844.1"/>
</dbReference>
<dbReference type="PROSITE" id="PS00868">
    <property type="entry name" value="CYS_MET_METAB_PP"/>
    <property type="match status" value="1"/>
</dbReference>
<dbReference type="InterPro" id="IPR015424">
    <property type="entry name" value="PyrdxlP-dep_Trfase"/>
</dbReference>
<evidence type="ECO:0000256" key="8">
    <source>
        <dbReference type="PIRSR" id="PIRSR001434-2"/>
    </source>
</evidence>
<dbReference type="NCBIfam" id="TIGR01324">
    <property type="entry name" value="cysta_beta_ly_B"/>
    <property type="match status" value="1"/>
</dbReference>
<dbReference type="InterPro" id="IPR006233">
    <property type="entry name" value="Cys_b_lyase_bac"/>
</dbReference>
<dbReference type="Pfam" id="PF01053">
    <property type="entry name" value="Cys_Met_Meta_PP"/>
    <property type="match status" value="1"/>
</dbReference>
<dbReference type="InterPro" id="IPR054542">
    <property type="entry name" value="Cys_met_metab_PP"/>
</dbReference>
<dbReference type="InterPro" id="IPR015422">
    <property type="entry name" value="PyrdxlP-dep_Trfase_small"/>
</dbReference>
<dbReference type="GO" id="GO:0019450">
    <property type="term" value="P:L-cysteine catabolic process to pyruvate"/>
    <property type="evidence" value="ECO:0007669"/>
    <property type="project" value="TreeGrafter"/>
</dbReference>
<evidence type="ECO:0000256" key="9">
    <source>
        <dbReference type="RuleBase" id="RU362118"/>
    </source>
</evidence>
<evidence type="ECO:0000256" key="6">
    <source>
        <dbReference type="ARBA" id="ARBA00047517"/>
    </source>
</evidence>
<organism evidence="11 12">
    <name type="scientific">Bradyrhizobium lablabi</name>
    <dbReference type="NCBI Taxonomy" id="722472"/>
    <lineage>
        <taxon>Bacteria</taxon>
        <taxon>Pseudomonadati</taxon>
        <taxon>Pseudomonadota</taxon>
        <taxon>Alphaproteobacteria</taxon>
        <taxon>Hyphomicrobiales</taxon>
        <taxon>Nitrobacteraceae</taxon>
        <taxon>Bradyrhizobium</taxon>
    </lineage>
</organism>
<dbReference type="PANTHER" id="PTHR43500">
    <property type="entry name" value="CYSTATHIONINE BETA-LYASE-RELATED"/>
    <property type="match status" value="1"/>
</dbReference>
<dbReference type="InterPro" id="IPR000277">
    <property type="entry name" value="Cys/Met-Metab_PyrdxlP-dep_enz"/>
</dbReference>
<comment type="pathway">
    <text evidence="5">Amino-acid biosynthesis; L-methionine biosynthesis via de novo pathway; L-homocysteine from L-cystathionine: step 1/1.</text>
</comment>
<feature type="region of interest" description="Disordered" evidence="10">
    <location>
        <begin position="1"/>
        <end position="26"/>
    </location>
</feature>
<dbReference type="PANTHER" id="PTHR43500:SF1">
    <property type="entry name" value="CYSTATHIONINE BETA-LYASE-RELATED"/>
    <property type="match status" value="1"/>
</dbReference>
<evidence type="ECO:0000256" key="4">
    <source>
        <dbReference type="ARBA" id="ARBA00023239"/>
    </source>
</evidence>
<comment type="catalytic activity">
    <reaction evidence="6">
        <text>L,L-cystathionine + H2O = L-homocysteine + pyruvate + NH4(+)</text>
        <dbReference type="Rhea" id="RHEA:13965"/>
        <dbReference type="ChEBI" id="CHEBI:15361"/>
        <dbReference type="ChEBI" id="CHEBI:15377"/>
        <dbReference type="ChEBI" id="CHEBI:28938"/>
        <dbReference type="ChEBI" id="CHEBI:58161"/>
        <dbReference type="ChEBI" id="CHEBI:58199"/>
    </reaction>
</comment>
<comment type="catalytic activity">
    <reaction evidence="7">
        <text>an S-substituted L-cysteine + H2O = a thiol + pyruvate + NH4(+)</text>
        <dbReference type="Rhea" id="RHEA:18121"/>
        <dbReference type="ChEBI" id="CHEBI:15361"/>
        <dbReference type="ChEBI" id="CHEBI:15377"/>
        <dbReference type="ChEBI" id="CHEBI:28938"/>
        <dbReference type="ChEBI" id="CHEBI:29256"/>
        <dbReference type="ChEBI" id="CHEBI:58717"/>
        <dbReference type="EC" id="4.4.1.13"/>
    </reaction>
</comment>
<dbReference type="Gene3D" id="3.40.640.10">
    <property type="entry name" value="Type I PLP-dependent aspartate aminotransferase-like (Major domain)"/>
    <property type="match status" value="1"/>
</dbReference>
<accession>A0A1M6HTW8</accession>
<dbReference type="GO" id="GO:0030170">
    <property type="term" value="F:pyridoxal phosphate binding"/>
    <property type="evidence" value="ECO:0007669"/>
    <property type="project" value="InterPro"/>
</dbReference>
<evidence type="ECO:0000256" key="10">
    <source>
        <dbReference type="SAM" id="MobiDB-lite"/>
    </source>
</evidence>
<keyword evidence="3 8" id="KW-0663">Pyridoxal phosphate</keyword>
<dbReference type="EMBL" id="LT670844">
    <property type="protein sequence ID" value="SHJ25656.1"/>
    <property type="molecule type" value="Genomic_DNA"/>
</dbReference>
<evidence type="ECO:0000256" key="3">
    <source>
        <dbReference type="ARBA" id="ARBA00022898"/>
    </source>
</evidence>
<dbReference type="Proteomes" id="UP000189935">
    <property type="component" value="Chromosome I"/>
</dbReference>
<dbReference type="OrthoDB" id="9790858at2"/>
<protein>
    <submittedName>
        <fullName evidence="11">Cystathionine beta-lyase</fullName>
    </submittedName>
</protein>
<dbReference type="PIRSF" id="PIRSF001434">
    <property type="entry name" value="CGS"/>
    <property type="match status" value="1"/>
</dbReference>
<reference evidence="11 12" key="1">
    <citation type="submission" date="2016-11" db="EMBL/GenBank/DDBJ databases">
        <authorList>
            <person name="Jaros S."/>
            <person name="Januszkiewicz K."/>
            <person name="Wedrychowicz H."/>
        </authorList>
    </citation>
    <scope>NUCLEOTIDE SEQUENCE [LARGE SCALE GENOMIC DNA]</scope>
    <source>
        <strain evidence="11 12">GAS499</strain>
    </source>
</reference>
<proteinExistence type="inferred from homology"/>
<name>A0A1M6HTW8_9BRAD</name>
<evidence type="ECO:0000313" key="12">
    <source>
        <dbReference type="Proteomes" id="UP000189935"/>
    </source>
</evidence>
<gene>
    <name evidence="11" type="ORF">SAMN05444159_0105</name>
</gene>
<dbReference type="FunFam" id="3.40.640.10:FF:000046">
    <property type="entry name" value="Cystathionine gamma-lyase"/>
    <property type="match status" value="1"/>
</dbReference>
<evidence type="ECO:0000256" key="7">
    <source>
        <dbReference type="ARBA" id="ARBA00047625"/>
    </source>
</evidence>
<dbReference type="SUPFAM" id="SSF53383">
    <property type="entry name" value="PLP-dependent transferases"/>
    <property type="match status" value="1"/>
</dbReference>
<evidence type="ECO:0000313" key="11">
    <source>
        <dbReference type="EMBL" id="SHJ25656.1"/>
    </source>
</evidence>
<dbReference type="InterPro" id="IPR015421">
    <property type="entry name" value="PyrdxlP-dep_Trfase_major"/>
</dbReference>
<evidence type="ECO:0000256" key="1">
    <source>
        <dbReference type="ARBA" id="ARBA00001933"/>
    </source>
</evidence>
<dbReference type="AlphaFoldDB" id="A0A1M6HTW8"/>
<keyword evidence="4 11" id="KW-0456">Lyase</keyword>
<feature type="compositionally biased region" description="Basic and acidic residues" evidence="10">
    <location>
        <begin position="1"/>
        <end position="10"/>
    </location>
</feature>
<feature type="modified residue" description="N6-(pyridoxal phosphate)lysine" evidence="8">
    <location>
        <position position="214"/>
    </location>
</feature>
<evidence type="ECO:0000256" key="2">
    <source>
        <dbReference type="ARBA" id="ARBA00009077"/>
    </source>
</evidence>
<comment type="cofactor">
    <cofactor evidence="1 9">
        <name>pyridoxal 5'-phosphate</name>
        <dbReference type="ChEBI" id="CHEBI:597326"/>
    </cofactor>
</comment>
<evidence type="ECO:0000256" key="5">
    <source>
        <dbReference type="ARBA" id="ARBA00046315"/>
    </source>
</evidence>
<dbReference type="GO" id="GO:0047804">
    <property type="term" value="F:cysteine-S-conjugate beta-lyase activity"/>
    <property type="evidence" value="ECO:0007669"/>
    <property type="project" value="UniProtKB-EC"/>
</dbReference>
<dbReference type="GO" id="GO:0019346">
    <property type="term" value="P:transsulfuration"/>
    <property type="evidence" value="ECO:0007669"/>
    <property type="project" value="InterPro"/>
</dbReference>
<sequence length="402" mass="43050">MNSSQDDGRSKPLSPETTLVTAGRDTKAQKGFVNPPVVHGSTVLYPTADDLHAHRGEFQYGRRGTPTTRALQAALMALEGPQCAGVGIAPSGLAAISTTLLAVLKSGDHLLVCDNAYRPTRNFCNGLLARYGVETSFFDPLIGAGIAQLFKPNTRAVVVEAPGSQSFEMPDIPAIASVAHTRDVLVIDDNTWATPLYHRSLEQGVDISMQAATKYIGGHSDIMFGTISANAKAWPIIAETIQLLGVCAGPDDVFLALRGLRTLSVRLAQHHRSGLEMARWLATRPEVIRVLHPALESDPGHAIWKRDFSGASGLFSIVLKPAPQKAVDALLDAVKLFGMGYSWGGFESLVIPFDCDGYRTATKWAPGGPTLRLHIGLESVEDLKADLERGFAAFNATLSLSS</sequence>
<dbReference type="Gene3D" id="3.90.1150.10">
    <property type="entry name" value="Aspartate Aminotransferase, domain 1"/>
    <property type="match status" value="1"/>
</dbReference>